<reference evidence="3 4" key="1">
    <citation type="submission" date="2016-11" db="EMBL/GenBank/DDBJ databases">
        <authorList>
            <person name="Jaros S."/>
            <person name="Januszkiewicz K."/>
            <person name="Wedrychowicz H."/>
        </authorList>
    </citation>
    <scope>NUCLEOTIDE SEQUENCE [LARGE SCALE GENOMIC DNA]</scope>
    <source>
        <strain evidence="3 4">LMG 20594</strain>
    </source>
</reference>
<dbReference type="AlphaFoldDB" id="A0A1M6J293"/>
<gene>
    <name evidence="3" type="ORF">SAMN05192548_1001344</name>
</gene>
<dbReference type="InterPro" id="IPR038377">
    <property type="entry name" value="Na/Glc_symporter_sf"/>
</dbReference>
<name>A0A1M6J293_9BURK</name>
<feature type="transmembrane region" description="Helical" evidence="2">
    <location>
        <begin position="390"/>
        <end position="410"/>
    </location>
</feature>
<dbReference type="RefSeq" id="WP_073426918.1">
    <property type="nucleotide sequence ID" value="NZ_CADFGY010000003.1"/>
</dbReference>
<dbReference type="STRING" id="169427.SAMN05192548_1001344"/>
<sequence length="447" mass="46257">MREQTLNAMQVGAMLVSTSCGVGFLLGTGELAMVEGMAGCLYAVATGLGLTLLGVCAHSLWRTGQPIWTRFDECYGPTVGRNVALLSLVWMTGVLAAQIRGGSAVLALTGLSTTAAEFLIVVLFVALSVVRLSWLSAGLALSMVACNLLLLRSLVVLGKIDIWLRAPATFAEAIQQSASAHTGFVLVSVAVMVVCGADYQQFVLAARKPSSASGGSLIAAAVVLAMGFLLASAVVAAGPYEHRHHASDPIQVVPLLLMHSLPGGAITAAQNFVTTLLVTTALGSASSILRAMSDAASMFGQPSVMRPVWSRTLAVLLGVVVASRSQSLVDMMVELNLVYIAAVGPLLALSMLRIRVCDRAANAAMTLACTISLAGYVIRWQVNSALPEAVPLIASITVALLTAVSYRLGVASISNAPLPKAVRTRTRSHVQSSTADPSNCAGDADGG</sequence>
<keyword evidence="2" id="KW-0812">Transmembrane</keyword>
<feature type="transmembrane region" description="Helical" evidence="2">
    <location>
        <begin position="12"/>
        <end position="29"/>
    </location>
</feature>
<protein>
    <submittedName>
        <fullName evidence="3">Solute:Na+ symporter, SSS family</fullName>
    </submittedName>
</protein>
<feature type="transmembrane region" description="Helical" evidence="2">
    <location>
        <begin position="337"/>
        <end position="354"/>
    </location>
</feature>
<dbReference type="PROSITE" id="PS51257">
    <property type="entry name" value="PROKAR_LIPOPROTEIN"/>
    <property type="match status" value="1"/>
</dbReference>
<keyword evidence="2" id="KW-1133">Transmembrane helix</keyword>
<feature type="transmembrane region" description="Helical" evidence="2">
    <location>
        <begin position="105"/>
        <end position="127"/>
    </location>
</feature>
<feature type="transmembrane region" description="Helical" evidence="2">
    <location>
        <begin position="260"/>
        <end position="288"/>
    </location>
</feature>
<feature type="transmembrane region" description="Helical" evidence="2">
    <location>
        <begin position="217"/>
        <end position="240"/>
    </location>
</feature>
<evidence type="ECO:0000313" key="3">
    <source>
        <dbReference type="EMBL" id="SHJ40789.1"/>
    </source>
</evidence>
<feature type="transmembrane region" description="Helical" evidence="2">
    <location>
        <begin position="178"/>
        <end position="197"/>
    </location>
</feature>
<evidence type="ECO:0000256" key="2">
    <source>
        <dbReference type="SAM" id="Phobius"/>
    </source>
</evidence>
<keyword evidence="2" id="KW-0472">Membrane</keyword>
<evidence type="ECO:0000313" key="4">
    <source>
        <dbReference type="Proteomes" id="UP000184395"/>
    </source>
</evidence>
<accession>A0A1M6J293</accession>
<dbReference type="OrthoDB" id="449179at2"/>
<organism evidence="3 4">
    <name type="scientific">Paraburkholderia terricola</name>
    <dbReference type="NCBI Taxonomy" id="169427"/>
    <lineage>
        <taxon>Bacteria</taxon>
        <taxon>Pseudomonadati</taxon>
        <taxon>Pseudomonadota</taxon>
        <taxon>Betaproteobacteria</taxon>
        <taxon>Burkholderiales</taxon>
        <taxon>Burkholderiaceae</taxon>
        <taxon>Paraburkholderia</taxon>
    </lineage>
</organism>
<dbReference type="EMBL" id="FRAB01000001">
    <property type="protein sequence ID" value="SHJ40789.1"/>
    <property type="molecule type" value="Genomic_DNA"/>
</dbReference>
<proteinExistence type="predicted"/>
<dbReference type="Proteomes" id="UP000184395">
    <property type="component" value="Unassembled WGS sequence"/>
</dbReference>
<dbReference type="Gene3D" id="1.20.1730.10">
    <property type="entry name" value="Sodium/glucose cotransporter"/>
    <property type="match status" value="1"/>
</dbReference>
<feature type="region of interest" description="Disordered" evidence="1">
    <location>
        <begin position="424"/>
        <end position="447"/>
    </location>
</feature>
<feature type="transmembrane region" description="Helical" evidence="2">
    <location>
        <begin position="308"/>
        <end position="325"/>
    </location>
</feature>
<feature type="transmembrane region" description="Helical" evidence="2">
    <location>
        <begin position="82"/>
        <end position="99"/>
    </location>
</feature>
<feature type="transmembrane region" description="Helical" evidence="2">
    <location>
        <begin position="134"/>
        <end position="158"/>
    </location>
</feature>
<feature type="transmembrane region" description="Helical" evidence="2">
    <location>
        <begin position="41"/>
        <end position="61"/>
    </location>
</feature>
<evidence type="ECO:0000256" key="1">
    <source>
        <dbReference type="SAM" id="MobiDB-lite"/>
    </source>
</evidence>
<feature type="transmembrane region" description="Helical" evidence="2">
    <location>
        <begin position="361"/>
        <end position="378"/>
    </location>
</feature>